<feature type="domain" description="RNA polymerase sigma factor 70 region 4 type 2" evidence="8">
    <location>
        <begin position="122"/>
        <end position="172"/>
    </location>
</feature>
<keyword evidence="10" id="KW-1185">Reference proteome</keyword>
<evidence type="ECO:0000256" key="5">
    <source>
        <dbReference type="ARBA" id="ARBA00023163"/>
    </source>
</evidence>
<dbReference type="Pfam" id="PF04542">
    <property type="entry name" value="Sigma70_r2"/>
    <property type="match status" value="1"/>
</dbReference>
<evidence type="ECO:0000313" key="10">
    <source>
        <dbReference type="Proteomes" id="UP000192920"/>
    </source>
</evidence>
<comment type="similarity">
    <text evidence="1 6">Belongs to the sigma-70 factor family. ECF subfamily.</text>
</comment>
<sequence length="186" mass="21259">MITPELIEAERPYLLRYALAQLRDRQAADEVVQETLLAALESRKSFVGKSAPRTWLTSILRFKLIDAVRRQSREVPLESFEDTLDDADVDALFDASGHWQHAIREWTGPEQELVAKQFWEVFERCAQVMPRRTAMAFVMREVIGMEIADICNNLGITATNCSVLLYRARMSLRECLEIRWLGGGAA</sequence>
<evidence type="ECO:0000256" key="1">
    <source>
        <dbReference type="ARBA" id="ARBA00010641"/>
    </source>
</evidence>
<organism evidence="9 10">
    <name type="scientific">Pseudogulbenkiania subflava DSM 22618</name>
    <dbReference type="NCBI Taxonomy" id="1123014"/>
    <lineage>
        <taxon>Bacteria</taxon>
        <taxon>Pseudomonadati</taxon>
        <taxon>Pseudomonadota</taxon>
        <taxon>Betaproteobacteria</taxon>
        <taxon>Neisseriales</taxon>
        <taxon>Chromobacteriaceae</taxon>
        <taxon>Pseudogulbenkiania</taxon>
    </lineage>
</organism>
<keyword evidence="5 6" id="KW-0804">Transcription</keyword>
<dbReference type="AlphaFoldDB" id="A0A1Y6CDA9"/>
<reference evidence="10" key="1">
    <citation type="submission" date="2017-04" db="EMBL/GenBank/DDBJ databases">
        <authorList>
            <person name="Varghese N."/>
            <person name="Submissions S."/>
        </authorList>
    </citation>
    <scope>NUCLEOTIDE SEQUENCE [LARGE SCALE GENOMIC DNA]</scope>
    <source>
        <strain evidence="10">DSM 22618</strain>
    </source>
</reference>
<dbReference type="InterPro" id="IPR013325">
    <property type="entry name" value="RNA_pol_sigma_r2"/>
</dbReference>
<evidence type="ECO:0000259" key="7">
    <source>
        <dbReference type="Pfam" id="PF04542"/>
    </source>
</evidence>
<protein>
    <recommendedName>
        <fullName evidence="6">RNA polymerase sigma factor</fullName>
    </recommendedName>
</protein>
<name>A0A1Y6CDA9_9NEIS</name>
<evidence type="ECO:0000259" key="8">
    <source>
        <dbReference type="Pfam" id="PF08281"/>
    </source>
</evidence>
<dbReference type="SUPFAM" id="SSF88946">
    <property type="entry name" value="Sigma2 domain of RNA polymerase sigma factors"/>
    <property type="match status" value="1"/>
</dbReference>
<evidence type="ECO:0000256" key="4">
    <source>
        <dbReference type="ARBA" id="ARBA00023125"/>
    </source>
</evidence>
<dbReference type="SUPFAM" id="SSF88659">
    <property type="entry name" value="Sigma3 and sigma4 domains of RNA polymerase sigma factors"/>
    <property type="match status" value="1"/>
</dbReference>
<evidence type="ECO:0000256" key="6">
    <source>
        <dbReference type="RuleBase" id="RU000716"/>
    </source>
</evidence>
<gene>
    <name evidence="9" type="ORF">SAMN02745746_03463</name>
</gene>
<dbReference type="InterPro" id="IPR039425">
    <property type="entry name" value="RNA_pol_sigma-70-like"/>
</dbReference>
<dbReference type="InterPro" id="IPR013249">
    <property type="entry name" value="RNA_pol_sigma70_r4_t2"/>
</dbReference>
<dbReference type="InterPro" id="IPR014289">
    <property type="entry name" value="RNA_pol_sigma-24-rel"/>
</dbReference>
<dbReference type="InterPro" id="IPR014284">
    <property type="entry name" value="RNA_pol_sigma-70_dom"/>
</dbReference>
<dbReference type="PANTHER" id="PTHR43133">
    <property type="entry name" value="RNA POLYMERASE ECF-TYPE SIGMA FACTO"/>
    <property type="match status" value="1"/>
</dbReference>
<dbReference type="PROSITE" id="PS01063">
    <property type="entry name" value="SIGMA70_ECF"/>
    <property type="match status" value="1"/>
</dbReference>
<dbReference type="EMBL" id="FXAG01000023">
    <property type="protein sequence ID" value="SMF46925.1"/>
    <property type="molecule type" value="Genomic_DNA"/>
</dbReference>
<dbReference type="InterPro" id="IPR007627">
    <property type="entry name" value="RNA_pol_sigma70_r2"/>
</dbReference>
<dbReference type="NCBIfam" id="TIGR02937">
    <property type="entry name" value="sigma70-ECF"/>
    <property type="match status" value="1"/>
</dbReference>
<feature type="domain" description="RNA polymerase sigma-70 region 2" evidence="7">
    <location>
        <begin position="6"/>
        <end position="73"/>
    </location>
</feature>
<proteinExistence type="inferred from homology"/>
<keyword evidence="2 6" id="KW-0805">Transcription regulation</keyword>
<dbReference type="Pfam" id="PF08281">
    <property type="entry name" value="Sigma70_r4_2"/>
    <property type="match status" value="1"/>
</dbReference>
<keyword evidence="3 6" id="KW-0731">Sigma factor</keyword>
<keyword evidence="4 6" id="KW-0238">DNA-binding</keyword>
<accession>A0A1Y6CDA9</accession>
<dbReference type="GO" id="GO:0006352">
    <property type="term" value="P:DNA-templated transcription initiation"/>
    <property type="evidence" value="ECO:0007669"/>
    <property type="project" value="InterPro"/>
</dbReference>
<dbReference type="GO" id="GO:0003677">
    <property type="term" value="F:DNA binding"/>
    <property type="evidence" value="ECO:0007669"/>
    <property type="project" value="UniProtKB-KW"/>
</dbReference>
<dbReference type="PANTHER" id="PTHR43133:SF8">
    <property type="entry name" value="RNA POLYMERASE SIGMA FACTOR HI_1459-RELATED"/>
    <property type="match status" value="1"/>
</dbReference>
<dbReference type="InterPro" id="IPR013324">
    <property type="entry name" value="RNA_pol_sigma_r3/r4-like"/>
</dbReference>
<evidence type="ECO:0000256" key="2">
    <source>
        <dbReference type="ARBA" id="ARBA00023015"/>
    </source>
</evidence>
<dbReference type="InterPro" id="IPR036388">
    <property type="entry name" value="WH-like_DNA-bd_sf"/>
</dbReference>
<dbReference type="STRING" id="1123014.SAMN02745746_03463"/>
<dbReference type="InterPro" id="IPR000838">
    <property type="entry name" value="RNA_pol_sigma70_ECF_CS"/>
</dbReference>
<dbReference type="Gene3D" id="1.10.1740.10">
    <property type="match status" value="1"/>
</dbReference>
<dbReference type="RefSeq" id="WP_085277544.1">
    <property type="nucleotide sequence ID" value="NZ_FXAG01000023.1"/>
</dbReference>
<dbReference type="GO" id="GO:0016987">
    <property type="term" value="F:sigma factor activity"/>
    <property type="evidence" value="ECO:0007669"/>
    <property type="project" value="UniProtKB-KW"/>
</dbReference>
<dbReference type="NCBIfam" id="TIGR02943">
    <property type="entry name" value="Sig70_famx1"/>
    <property type="match status" value="1"/>
</dbReference>
<evidence type="ECO:0000256" key="3">
    <source>
        <dbReference type="ARBA" id="ARBA00023082"/>
    </source>
</evidence>
<dbReference type="Proteomes" id="UP000192920">
    <property type="component" value="Unassembled WGS sequence"/>
</dbReference>
<dbReference type="Gene3D" id="1.10.10.10">
    <property type="entry name" value="Winged helix-like DNA-binding domain superfamily/Winged helix DNA-binding domain"/>
    <property type="match status" value="1"/>
</dbReference>
<evidence type="ECO:0000313" key="9">
    <source>
        <dbReference type="EMBL" id="SMF46925.1"/>
    </source>
</evidence>